<dbReference type="Pfam" id="PF04403">
    <property type="entry name" value="PqiA"/>
    <property type="match status" value="1"/>
</dbReference>
<keyword evidence="3" id="KW-1185">Reference proteome</keyword>
<feature type="transmembrane region" description="Helical" evidence="1">
    <location>
        <begin position="141"/>
        <end position="159"/>
    </location>
</feature>
<evidence type="ECO:0000313" key="3">
    <source>
        <dbReference type="Proteomes" id="UP001155241"/>
    </source>
</evidence>
<dbReference type="AlphaFoldDB" id="A0A9X2JF79"/>
<organism evidence="2 3">
    <name type="scientific">Aeoliella straminimaris</name>
    <dbReference type="NCBI Taxonomy" id="2954799"/>
    <lineage>
        <taxon>Bacteria</taxon>
        <taxon>Pseudomonadati</taxon>
        <taxon>Planctomycetota</taxon>
        <taxon>Planctomycetia</taxon>
        <taxon>Pirellulales</taxon>
        <taxon>Lacipirellulaceae</taxon>
        <taxon>Aeoliella</taxon>
    </lineage>
</organism>
<dbReference type="EMBL" id="JAMXLR010000024">
    <property type="protein sequence ID" value="MCO6043421.1"/>
    <property type="molecule type" value="Genomic_DNA"/>
</dbReference>
<keyword evidence="1" id="KW-0812">Transmembrane</keyword>
<feature type="transmembrane region" description="Helical" evidence="1">
    <location>
        <begin position="87"/>
        <end position="120"/>
    </location>
</feature>
<dbReference type="Proteomes" id="UP001155241">
    <property type="component" value="Unassembled WGS sequence"/>
</dbReference>
<feature type="transmembrane region" description="Helical" evidence="1">
    <location>
        <begin position="48"/>
        <end position="67"/>
    </location>
</feature>
<comment type="caution">
    <text evidence="2">The sequence shown here is derived from an EMBL/GenBank/DDBJ whole genome shotgun (WGS) entry which is preliminary data.</text>
</comment>
<name>A0A9X2JF79_9BACT</name>
<dbReference type="InterPro" id="IPR007498">
    <property type="entry name" value="PqiA-like"/>
</dbReference>
<evidence type="ECO:0000256" key="1">
    <source>
        <dbReference type="SAM" id="Phobius"/>
    </source>
</evidence>
<gene>
    <name evidence="2" type="ORF">NG895_05835</name>
</gene>
<accession>A0A9X2JF79</accession>
<dbReference type="RefSeq" id="WP_252851528.1">
    <property type="nucleotide sequence ID" value="NZ_JAMXLR010000024.1"/>
</dbReference>
<proteinExistence type="predicted"/>
<feature type="transmembrane region" description="Helical" evidence="1">
    <location>
        <begin position="165"/>
        <end position="187"/>
    </location>
</feature>
<reference evidence="2" key="1">
    <citation type="submission" date="2022-06" db="EMBL/GenBank/DDBJ databases">
        <title>Aeoliella straminimaris, a novel planctomycete from sediments.</title>
        <authorList>
            <person name="Vitorino I.R."/>
            <person name="Lage O.M."/>
        </authorList>
    </citation>
    <scope>NUCLEOTIDE SEQUENCE</scope>
    <source>
        <strain evidence="2">ICT_H6.2</strain>
    </source>
</reference>
<evidence type="ECO:0000313" key="2">
    <source>
        <dbReference type="EMBL" id="MCO6043421.1"/>
    </source>
</evidence>
<protein>
    <submittedName>
        <fullName evidence="2">Paraquat-inducible protein A</fullName>
    </submittedName>
</protein>
<keyword evidence="1" id="KW-1133">Transmembrane helix</keyword>
<sequence>MQNHRACHCCGLIHRLPPAPPDMQPVCIRCGSRFVTHASRQQSASRTAAAALAAFILFWPAVLLPVLKIEQLGHMHQASILGGIFDLLAHGSWFVGIVVLVFSIVFPLTKIVLLLELSLLELLERKQKAWTLRLMEHLGKWSMMDVLLLAFLVMMVKVGDMVEFHFGPAVLAFVLCVAMSMLASLSFDPQSIWEED</sequence>
<keyword evidence="1" id="KW-0472">Membrane</keyword>